<dbReference type="PANTHER" id="PTHR33445:SF1">
    <property type="entry name" value="ATP SYNTHASE SUBUNIT B"/>
    <property type="match status" value="1"/>
</dbReference>
<keyword evidence="5 15" id="KW-0138">CF(0)</keyword>
<keyword evidence="3 15" id="KW-0813">Transport</keyword>
<evidence type="ECO:0000256" key="5">
    <source>
        <dbReference type="ARBA" id="ARBA00022547"/>
    </source>
</evidence>
<dbReference type="InterPro" id="IPR002146">
    <property type="entry name" value="ATP_synth_b/b'su_bac/chlpt"/>
</dbReference>
<evidence type="ECO:0000256" key="11">
    <source>
        <dbReference type="ARBA" id="ARBA00023310"/>
    </source>
</evidence>
<reference evidence="19 20" key="2">
    <citation type="submission" date="2012-04" db="EMBL/GenBank/DDBJ databases">
        <title>The Genome Sequence of Bartonella rochalimae BMGH.</title>
        <authorList>
            <consortium name="The Broad Institute Genome Sequencing Platform"/>
            <consortium name="The Broad Institute Genome Sequencing Center for Infectious Disease"/>
            <person name="Feldgarden M."/>
            <person name="Kirby J."/>
            <person name="Kosoy M."/>
            <person name="Birtles R."/>
            <person name="Probert W.S."/>
            <person name="Chiaraviglio L."/>
            <person name="Walker B."/>
            <person name="Young S.K."/>
            <person name="Zeng Q."/>
            <person name="Gargeya S."/>
            <person name="Fitzgerald M."/>
            <person name="Haas B."/>
            <person name="Abouelleil A."/>
            <person name="Alvarado L."/>
            <person name="Arachchi H.M."/>
            <person name="Berlin A.M."/>
            <person name="Chapman S.B."/>
            <person name="Goldberg J."/>
            <person name="Griggs A."/>
            <person name="Gujja S."/>
            <person name="Hansen M."/>
            <person name="Howarth C."/>
            <person name="Imamovic A."/>
            <person name="Larimer J."/>
            <person name="McCowen C."/>
            <person name="Montmayeur A."/>
            <person name="Murphy C."/>
            <person name="Neiman D."/>
            <person name="Pearson M."/>
            <person name="Priest M."/>
            <person name="Roberts A."/>
            <person name="Saif S."/>
            <person name="Shea T."/>
            <person name="Sisk P."/>
            <person name="Sykes S."/>
            <person name="Wortman J."/>
            <person name="Nusbaum C."/>
            <person name="Birren B."/>
        </authorList>
    </citation>
    <scope>NUCLEOTIDE SEQUENCE [LARGE SCALE GENOMIC DNA]</scope>
    <source>
        <strain evidence="19 20">ATCC BAA-1498</strain>
    </source>
</reference>
<evidence type="ECO:0000256" key="1">
    <source>
        <dbReference type="ARBA" id="ARBA00004377"/>
    </source>
</evidence>
<evidence type="ECO:0000256" key="4">
    <source>
        <dbReference type="ARBA" id="ARBA00022475"/>
    </source>
</evidence>
<evidence type="ECO:0000256" key="2">
    <source>
        <dbReference type="ARBA" id="ARBA00005513"/>
    </source>
</evidence>
<keyword evidence="9 15" id="KW-0406">Ion transport</keyword>
<evidence type="ECO:0000256" key="7">
    <source>
        <dbReference type="ARBA" id="ARBA00022781"/>
    </source>
</evidence>
<protein>
    <recommendedName>
        <fullName evidence="15">ATP synthase subunit b</fullName>
    </recommendedName>
    <alternativeName>
        <fullName evidence="15">ATP synthase F(0) sector subunit b</fullName>
    </alternativeName>
    <alternativeName>
        <fullName evidence="15">ATPase subunit I</fullName>
    </alternativeName>
    <alternativeName>
        <fullName evidence="15">F-type ATPase subunit b</fullName>
        <shortName evidence="15">F-ATPase subunit b</shortName>
    </alternativeName>
</protein>
<evidence type="ECO:0000256" key="10">
    <source>
        <dbReference type="ARBA" id="ARBA00023136"/>
    </source>
</evidence>
<evidence type="ECO:0000256" key="8">
    <source>
        <dbReference type="ARBA" id="ARBA00022989"/>
    </source>
</evidence>
<reference evidence="18" key="1">
    <citation type="journal article" date="2011" name="PLoS Genet.">
        <title>Parallel evolution of a type IV secretion system in radiating lineages of the host-restricted bacterial pathogen Bartonella.</title>
        <authorList>
            <person name="Engel P."/>
            <person name="Salzburger W."/>
            <person name="Liesch M."/>
            <person name="Chang C.C."/>
            <person name="Maruyama S."/>
            <person name="Lanz C."/>
            <person name="Calteau A."/>
            <person name="Lajus A."/>
            <person name="Medigue C."/>
            <person name="Schuster S.C."/>
            <person name="Dehio C."/>
        </authorList>
    </citation>
    <scope>NUCLEOTIDE SEQUENCE</scope>
    <source>
        <strain evidence="18">ATCC BAA-1498</strain>
    </source>
</reference>
<dbReference type="eggNOG" id="COG0711">
    <property type="taxonomic scope" value="Bacteria"/>
</dbReference>
<feature type="transmembrane region" description="Helical" evidence="15">
    <location>
        <begin position="56"/>
        <end position="77"/>
    </location>
</feature>
<evidence type="ECO:0000256" key="3">
    <source>
        <dbReference type="ARBA" id="ARBA00022448"/>
    </source>
</evidence>
<dbReference type="PANTHER" id="PTHR33445">
    <property type="entry name" value="ATP SYNTHASE SUBUNIT B', CHLOROPLASTIC"/>
    <property type="match status" value="1"/>
</dbReference>
<keyword evidence="10 15" id="KW-0472">Membrane</keyword>
<dbReference type="Gene3D" id="6.10.250.1580">
    <property type="match status" value="1"/>
</dbReference>
<evidence type="ECO:0000256" key="12">
    <source>
        <dbReference type="ARBA" id="ARBA00025198"/>
    </source>
</evidence>
<name>E6YMU6_9HYPH</name>
<keyword evidence="7 15" id="KW-0375">Hydrogen ion transport</keyword>
<dbReference type="GO" id="GO:0045259">
    <property type="term" value="C:proton-transporting ATP synthase complex"/>
    <property type="evidence" value="ECO:0007669"/>
    <property type="project" value="UniProtKB-KW"/>
</dbReference>
<dbReference type="OrthoDB" id="9805716at2"/>
<dbReference type="InterPro" id="IPR050059">
    <property type="entry name" value="ATP_synthase_B_chain"/>
</dbReference>
<proteinExistence type="inferred from homology"/>
<evidence type="ECO:0000256" key="13">
    <source>
        <dbReference type="ARBA" id="ARBA00025614"/>
    </source>
</evidence>
<feature type="coiled-coil region" evidence="17">
    <location>
        <begin position="107"/>
        <end position="178"/>
    </location>
</feature>
<keyword evidence="20" id="KW-1185">Reference proteome</keyword>
<comment type="subunit">
    <text evidence="14 15">F-type ATPases have 2 components, F(1) - the catalytic core - and F(0) - the membrane proton channel. F(1) has five subunits: alpha(3), beta(3), gamma(1), delta(1), epsilon(1). F(0) has three main subunits: a(1), b(2) and c(10-14). The alpha and beta chains form an alternating ring which encloses part of the gamma chain. F(1) is attached to F(0) by a central stalk formed by the gamma and epsilon chains, while a peripheral stalk is formed by the delta and b chains.</text>
</comment>
<dbReference type="EMBL" id="FN645462">
    <property type="protein sequence ID" value="CBI78184.1"/>
    <property type="molecule type" value="Genomic_DNA"/>
</dbReference>
<dbReference type="GO" id="GO:0046961">
    <property type="term" value="F:proton-transporting ATPase activity, rotational mechanism"/>
    <property type="evidence" value="ECO:0007669"/>
    <property type="project" value="TreeGrafter"/>
</dbReference>
<dbReference type="HOGENOM" id="CLU_079215_1_2_5"/>
<evidence type="ECO:0000256" key="6">
    <source>
        <dbReference type="ARBA" id="ARBA00022692"/>
    </source>
</evidence>
<evidence type="ECO:0000313" key="20">
    <source>
        <dbReference type="Proteomes" id="UP000027336"/>
    </source>
</evidence>
<keyword evidence="17" id="KW-0175">Coiled coil</keyword>
<sequence length="210" mass="23999">MLIASNDVEDTKMPDHFDDGTEFDHDNTEMPECHDGKGELNSITEHASRTFPPFDFVYFGSHFLWLAISFGFFYLFISRVIVPRIGSVIETRRDRIVSDLDQAMRMKQEADTVIEICEKKLAEARLEAKTIIQVANNEIKLKAELQREKIEAALEKELEDAENKIKKIQNKAMQNVNLIAEEIAFEIIKKLIDVDISKKSISSAIKAVSH</sequence>
<organism evidence="18">
    <name type="scientific">Bartonella rochalimae ATCC BAA-1498</name>
    <dbReference type="NCBI Taxonomy" id="685782"/>
    <lineage>
        <taxon>Bacteria</taxon>
        <taxon>Pseudomonadati</taxon>
        <taxon>Pseudomonadota</taxon>
        <taxon>Alphaproteobacteria</taxon>
        <taxon>Hyphomicrobiales</taxon>
        <taxon>Bartonellaceae</taxon>
        <taxon>Bartonella</taxon>
    </lineage>
</organism>
<comment type="similarity">
    <text evidence="2 15 16">Belongs to the ATPase B chain family.</text>
</comment>
<keyword evidence="4 15" id="KW-1003">Cell membrane</keyword>
<dbReference type="HAMAP" id="MF_01398">
    <property type="entry name" value="ATP_synth_b_bprime"/>
    <property type="match status" value="1"/>
</dbReference>
<keyword evidence="8 15" id="KW-1133">Transmembrane helix</keyword>
<dbReference type="Proteomes" id="UP000027336">
    <property type="component" value="Unassembled WGS sequence"/>
</dbReference>
<dbReference type="CDD" id="cd06503">
    <property type="entry name" value="ATP-synt_Fo_b"/>
    <property type="match status" value="1"/>
</dbReference>
<evidence type="ECO:0000256" key="17">
    <source>
        <dbReference type="SAM" id="Coils"/>
    </source>
</evidence>
<keyword evidence="6 15" id="KW-0812">Transmembrane</keyword>
<evidence type="ECO:0000313" key="18">
    <source>
        <dbReference type="EMBL" id="CBI78184.1"/>
    </source>
</evidence>
<dbReference type="EMBL" id="AHPK01000005">
    <property type="protein sequence ID" value="KEC56253.1"/>
    <property type="molecule type" value="Genomic_DNA"/>
</dbReference>
<dbReference type="GO" id="GO:0046933">
    <property type="term" value="F:proton-transporting ATP synthase activity, rotational mechanism"/>
    <property type="evidence" value="ECO:0007669"/>
    <property type="project" value="UniProtKB-UniRule"/>
</dbReference>
<dbReference type="NCBIfam" id="NF006612">
    <property type="entry name" value="PRK09174.1"/>
    <property type="match status" value="1"/>
</dbReference>
<comment type="function">
    <text evidence="13">Component of the F(0) channel, it forms part of the peripheral stalk, linking F(1) to F(0). The b'-subunit is a diverged and duplicated form of b found in plants and photosynthetic bacteria.</text>
</comment>
<accession>E6YMU6</accession>
<comment type="subcellular location">
    <subcellularLocation>
        <location evidence="1">Cell inner membrane</location>
        <topology evidence="1">Single-pass membrane protein</topology>
    </subcellularLocation>
    <subcellularLocation>
        <location evidence="15">Cell membrane</location>
        <topology evidence="15">Single-pass membrane protein</topology>
    </subcellularLocation>
</comment>
<dbReference type="Pfam" id="PF00430">
    <property type="entry name" value="ATP-synt_B"/>
    <property type="match status" value="1"/>
</dbReference>
<dbReference type="GO" id="GO:0005886">
    <property type="term" value="C:plasma membrane"/>
    <property type="evidence" value="ECO:0007669"/>
    <property type="project" value="UniProtKB-SubCell"/>
</dbReference>
<evidence type="ECO:0000313" key="19">
    <source>
        <dbReference type="EMBL" id="KEC56253.1"/>
    </source>
</evidence>
<comment type="function">
    <text evidence="12 15">F(1)F(0) ATP synthase produces ATP from ADP in the presence of a proton or sodium gradient. F-type ATPases consist of two structural domains, F(1) containing the extramembraneous catalytic core and F(0) containing the membrane proton channel, linked together by a central stalk and a peripheral stalk. During catalysis, ATP synthesis in the catalytic domain of F(1) is coupled via a rotary mechanism of the central stalk subunits to proton translocation.</text>
</comment>
<gene>
    <name evidence="15 18" type="primary">atpF</name>
    <name evidence="18" type="ORF">BARRO_80048</name>
    <name evidence="19" type="ORF">O99_00570</name>
</gene>
<dbReference type="AlphaFoldDB" id="E6YMU6"/>
<evidence type="ECO:0000256" key="16">
    <source>
        <dbReference type="RuleBase" id="RU003848"/>
    </source>
</evidence>
<keyword evidence="11 15" id="KW-0066">ATP synthesis</keyword>
<evidence type="ECO:0000256" key="15">
    <source>
        <dbReference type="HAMAP-Rule" id="MF_01398"/>
    </source>
</evidence>
<evidence type="ECO:0000256" key="14">
    <source>
        <dbReference type="ARBA" id="ARBA00025830"/>
    </source>
</evidence>
<evidence type="ECO:0000256" key="9">
    <source>
        <dbReference type="ARBA" id="ARBA00023065"/>
    </source>
</evidence>
<dbReference type="PATRIC" id="fig|685782.3.peg.588"/>